<evidence type="ECO:0000313" key="2">
    <source>
        <dbReference type="Proteomes" id="UP000632766"/>
    </source>
</evidence>
<comment type="caution">
    <text evidence="1">The sequence shown here is derived from an EMBL/GenBank/DDBJ whole genome shotgun (WGS) entry which is preliminary data.</text>
</comment>
<dbReference type="EMBL" id="JAECZC010000040">
    <property type="protein sequence ID" value="MBH8564348.1"/>
    <property type="molecule type" value="Genomic_DNA"/>
</dbReference>
<dbReference type="Proteomes" id="UP000632766">
    <property type="component" value="Unassembled WGS sequence"/>
</dbReference>
<proteinExistence type="predicted"/>
<keyword evidence="2" id="KW-1185">Reference proteome</keyword>
<organism evidence="1 2">
    <name type="scientific">Amazonocrinis nigriterrae CENA67</name>
    <dbReference type="NCBI Taxonomy" id="2794033"/>
    <lineage>
        <taxon>Bacteria</taxon>
        <taxon>Bacillati</taxon>
        <taxon>Cyanobacteriota</taxon>
        <taxon>Cyanophyceae</taxon>
        <taxon>Nostocales</taxon>
        <taxon>Nostocaceae</taxon>
        <taxon>Amazonocrinis</taxon>
        <taxon>Amazonocrinis nigriterrae</taxon>
    </lineage>
</organism>
<accession>A0A8J7HVL1</accession>
<reference evidence="1 2" key="1">
    <citation type="journal article" date="2021" name="Int. J. Syst. Evol. Microbiol.">
        <title>Amazonocrinis nigriterrae gen. nov., sp. nov., Atlanticothrix silvestris gen. nov., sp. nov. and Dendronalium phyllosphericum gen. nov., sp. nov., nostocacean cyanobacteria from Brazilian environments.</title>
        <authorList>
            <person name="Alvarenga D.O."/>
            <person name="Andreote A.P.D."/>
            <person name="Branco L.H.Z."/>
            <person name="Delbaje E."/>
            <person name="Cruz R.B."/>
            <person name="Varani A.M."/>
            <person name="Fiore M.F."/>
        </authorList>
    </citation>
    <scope>NUCLEOTIDE SEQUENCE [LARGE SCALE GENOMIC DNA]</scope>
    <source>
        <strain evidence="1 2">CENA67</strain>
    </source>
</reference>
<gene>
    <name evidence="1" type="ORF">I8748_19515</name>
</gene>
<sequence>MTQNYGHVSVWDSELLARFLKDAGFINIKEVSFMEGTDELLLKDKKDRKWESLYMEAQKPRY</sequence>
<dbReference type="RefSeq" id="WP_198126192.1">
    <property type="nucleotide sequence ID" value="NZ_JAECZC010000040.1"/>
</dbReference>
<evidence type="ECO:0000313" key="1">
    <source>
        <dbReference type="EMBL" id="MBH8564348.1"/>
    </source>
</evidence>
<dbReference type="AlphaFoldDB" id="A0A8J7HVL1"/>
<protein>
    <submittedName>
        <fullName evidence="1">Uncharacterized protein</fullName>
    </submittedName>
</protein>
<name>A0A8J7HVL1_9NOST</name>